<dbReference type="InterPro" id="IPR025714">
    <property type="entry name" value="Methyltranfer_dom"/>
</dbReference>
<evidence type="ECO:0000313" key="2">
    <source>
        <dbReference type="EMBL" id="OAG02072.1"/>
    </source>
</evidence>
<dbReference type="SUPFAM" id="SSF53335">
    <property type="entry name" value="S-adenosyl-L-methionine-dependent methyltransferases"/>
    <property type="match status" value="1"/>
</dbReference>
<evidence type="ECO:0000313" key="3">
    <source>
        <dbReference type="Proteomes" id="UP000077069"/>
    </source>
</evidence>
<dbReference type="EMBL" id="KV441556">
    <property type="protein sequence ID" value="OAG02072.1"/>
    <property type="molecule type" value="Genomic_DNA"/>
</dbReference>
<dbReference type="GeneID" id="28765636"/>
<gene>
    <name evidence="2" type="ORF">CC84DRAFT_1208187</name>
</gene>
<dbReference type="InterPro" id="IPR029063">
    <property type="entry name" value="SAM-dependent_MTases_sf"/>
</dbReference>
<dbReference type="InParanoid" id="A0A177C5A5"/>
<sequence>MAATQKAEDMREENIAAWQDPGIAEKYTRTEAATIPFANIILDKGSIVSKITQHNCAINAFDFGCGTGAVTAALYEKVPKEHWPNVKVLGGDISQPMLTYLQERGEKNGWTGLTTQIVDGANIQLAPNQFTHIFANAIIFFLPLGALSNLFELLQPGGYIGMTTWAALNWYDHVQRAVNNMANPPFFPPFEEVRAMLQHNNAWHEPSFVKQQLENAGFQNVDIVVEKRTVAVGTPEHFCESMKLPLKMFAGQWEESKRDQISKEVMEELKKVMLEVAGGEEGECYMTMEGIVGSGWKPVGK</sequence>
<keyword evidence="2" id="KW-0808">Transferase</keyword>
<dbReference type="GO" id="GO:0008168">
    <property type="term" value="F:methyltransferase activity"/>
    <property type="evidence" value="ECO:0007669"/>
    <property type="project" value="UniProtKB-KW"/>
</dbReference>
<dbReference type="RefSeq" id="XP_018032437.1">
    <property type="nucleotide sequence ID" value="XM_018182150.1"/>
</dbReference>
<dbReference type="CDD" id="cd02440">
    <property type="entry name" value="AdoMet_MTases"/>
    <property type="match status" value="1"/>
</dbReference>
<dbReference type="Pfam" id="PF13847">
    <property type="entry name" value="Methyltransf_31"/>
    <property type="match status" value="1"/>
</dbReference>
<keyword evidence="2" id="KW-0489">Methyltransferase</keyword>
<organism evidence="2 3">
    <name type="scientific">Paraphaeosphaeria sporulosa</name>
    <dbReference type="NCBI Taxonomy" id="1460663"/>
    <lineage>
        <taxon>Eukaryota</taxon>
        <taxon>Fungi</taxon>
        <taxon>Dikarya</taxon>
        <taxon>Ascomycota</taxon>
        <taxon>Pezizomycotina</taxon>
        <taxon>Dothideomycetes</taxon>
        <taxon>Pleosporomycetidae</taxon>
        <taxon>Pleosporales</taxon>
        <taxon>Massarineae</taxon>
        <taxon>Didymosphaeriaceae</taxon>
        <taxon>Paraphaeosphaeria</taxon>
    </lineage>
</organism>
<name>A0A177C5A5_9PLEO</name>
<evidence type="ECO:0000259" key="1">
    <source>
        <dbReference type="Pfam" id="PF13847"/>
    </source>
</evidence>
<dbReference type="PANTHER" id="PTHR43861">
    <property type="entry name" value="TRANS-ACONITATE 2-METHYLTRANSFERASE-RELATED"/>
    <property type="match status" value="1"/>
</dbReference>
<protein>
    <submittedName>
        <fullName evidence="2">S-adenosyl-L-methionine-dependent methyltransferase</fullName>
    </submittedName>
</protein>
<keyword evidence="3" id="KW-1185">Reference proteome</keyword>
<dbReference type="AlphaFoldDB" id="A0A177C5A5"/>
<proteinExistence type="predicted"/>
<accession>A0A177C5A5</accession>
<dbReference type="Proteomes" id="UP000077069">
    <property type="component" value="Unassembled WGS sequence"/>
</dbReference>
<dbReference type="PANTHER" id="PTHR43861:SF1">
    <property type="entry name" value="TRANS-ACONITATE 2-METHYLTRANSFERASE"/>
    <property type="match status" value="1"/>
</dbReference>
<dbReference type="OrthoDB" id="2013972at2759"/>
<feature type="domain" description="Methyltransferase" evidence="1">
    <location>
        <begin position="59"/>
        <end position="181"/>
    </location>
</feature>
<reference evidence="2 3" key="1">
    <citation type="submission" date="2016-05" db="EMBL/GenBank/DDBJ databases">
        <title>Comparative analysis of secretome profiles of manganese(II)-oxidizing ascomycete fungi.</title>
        <authorList>
            <consortium name="DOE Joint Genome Institute"/>
            <person name="Zeiner C.A."/>
            <person name="Purvine S.O."/>
            <person name="Zink E.M."/>
            <person name="Wu S."/>
            <person name="Pasa-Tolic L."/>
            <person name="Chaput D.L."/>
            <person name="Haridas S."/>
            <person name="Grigoriev I.V."/>
            <person name="Santelli C.M."/>
            <person name="Hansel C.M."/>
        </authorList>
    </citation>
    <scope>NUCLEOTIDE SEQUENCE [LARGE SCALE GENOMIC DNA]</scope>
    <source>
        <strain evidence="2 3">AP3s5-JAC2a</strain>
    </source>
</reference>
<dbReference type="GO" id="GO:0032259">
    <property type="term" value="P:methylation"/>
    <property type="evidence" value="ECO:0007669"/>
    <property type="project" value="UniProtKB-KW"/>
</dbReference>
<dbReference type="Gene3D" id="3.40.50.150">
    <property type="entry name" value="Vaccinia Virus protein VP39"/>
    <property type="match status" value="1"/>
</dbReference>